<gene>
    <name evidence="5 8" type="primary">hrcA</name>
    <name evidence="8" type="ORF">H8Z77_10150</name>
</gene>
<dbReference type="NCBIfam" id="TIGR00331">
    <property type="entry name" value="hrcA"/>
    <property type="match status" value="1"/>
</dbReference>
<dbReference type="EMBL" id="JACOQK010000001">
    <property type="protein sequence ID" value="MBC5788364.1"/>
    <property type="molecule type" value="Genomic_DNA"/>
</dbReference>
<evidence type="ECO:0000256" key="1">
    <source>
        <dbReference type="ARBA" id="ARBA00022491"/>
    </source>
</evidence>
<dbReference type="SUPFAM" id="SSF55781">
    <property type="entry name" value="GAF domain-like"/>
    <property type="match status" value="1"/>
</dbReference>
<dbReference type="InterPro" id="IPR036390">
    <property type="entry name" value="WH_DNA-bd_sf"/>
</dbReference>
<keyword evidence="9" id="KW-1185">Reference proteome</keyword>
<feature type="domain" description="Winged helix-turn-helix transcription repressor HrcA DNA-binding" evidence="7">
    <location>
        <begin position="9"/>
        <end position="74"/>
    </location>
</feature>
<reference evidence="8 9" key="1">
    <citation type="submission" date="2020-08" db="EMBL/GenBank/DDBJ databases">
        <title>Genome public.</title>
        <authorList>
            <person name="Liu C."/>
            <person name="Sun Q."/>
        </authorList>
    </citation>
    <scope>NUCLEOTIDE SEQUENCE [LARGE SCALE GENOMIC DNA]</scope>
    <source>
        <strain evidence="8 9">NSJ-27</strain>
    </source>
</reference>
<dbReference type="InterPro" id="IPR002571">
    <property type="entry name" value="HrcA"/>
</dbReference>
<dbReference type="InterPro" id="IPR005104">
    <property type="entry name" value="WHTH_HrcA_DNA-bd"/>
</dbReference>
<dbReference type="Gene3D" id="1.10.10.10">
    <property type="entry name" value="Winged helix-like DNA-binding domain superfamily/Winged helix DNA-binding domain"/>
    <property type="match status" value="1"/>
</dbReference>
<comment type="function">
    <text evidence="5">Negative regulator of class I heat shock genes (grpE-dnaK-dnaJ and groELS operons). Prevents heat-shock induction of these operons.</text>
</comment>
<evidence type="ECO:0000313" key="8">
    <source>
        <dbReference type="EMBL" id="MBC5788364.1"/>
    </source>
</evidence>
<dbReference type="Pfam" id="PF01628">
    <property type="entry name" value="HrcA"/>
    <property type="match status" value="1"/>
</dbReference>
<dbReference type="Proteomes" id="UP000649151">
    <property type="component" value="Unassembled WGS sequence"/>
</dbReference>
<comment type="caution">
    <text evidence="8">The sequence shown here is derived from an EMBL/GenBank/DDBJ whole genome shotgun (WGS) entry which is preliminary data.</text>
</comment>
<dbReference type="Gene3D" id="3.30.390.60">
    <property type="entry name" value="Heat-inducible transcription repressor hrca homolog, domain 3"/>
    <property type="match status" value="1"/>
</dbReference>
<protein>
    <recommendedName>
        <fullName evidence="5">Heat-inducible transcription repressor HrcA</fullName>
    </recommendedName>
</protein>
<dbReference type="RefSeq" id="WP_069986867.1">
    <property type="nucleotide sequence ID" value="NZ_JACOQK010000001.1"/>
</dbReference>
<dbReference type="SUPFAM" id="SSF46785">
    <property type="entry name" value="Winged helix' DNA-binding domain"/>
    <property type="match status" value="1"/>
</dbReference>
<feature type="domain" description="Heat-inducible transcription repressor HrcA C-terminal" evidence="6">
    <location>
        <begin position="106"/>
        <end position="318"/>
    </location>
</feature>
<dbReference type="HAMAP" id="MF_00081">
    <property type="entry name" value="HrcA"/>
    <property type="match status" value="1"/>
</dbReference>
<keyword evidence="3 5" id="KW-0346">Stress response</keyword>
<evidence type="ECO:0000259" key="7">
    <source>
        <dbReference type="Pfam" id="PF03444"/>
    </source>
</evidence>
<evidence type="ECO:0000259" key="6">
    <source>
        <dbReference type="Pfam" id="PF01628"/>
    </source>
</evidence>
<dbReference type="InterPro" id="IPR029016">
    <property type="entry name" value="GAF-like_dom_sf"/>
</dbReference>
<sequence length="349" mass="39164">MKSDDRRLKILQIVVDSYIRTGEPIGSKTVAALMNNEVSSATIRNDMAMLERLGFLEQPHTSAGRIPTYLGYRIYINKLMRPSGLSEEEKHRIDTMLQREKTSPHAVVENALEALAEVTGCAAVNTSNLPKFSVITKVEVVPAGRKLYALLMITSTGEIKNKICRLEFDLNQEQLSFFENLVKHELLGKNVEQLTPVTMQNMAVALGSYMLSLSPLLYAIYELSDEISRQQVEMKGERNLLRCRDFDAGELIHFINTKNEIGKILSSAFDGINVVFGKETDTFTITNSSLILSKYGSDHPMGSFGVIGPIRLDYSKIIPYMEYFSESVSRIIDNMMEEQKGALTDGEKK</sequence>
<dbReference type="InterPro" id="IPR036388">
    <property type="entry name" value="WH-like_DNA-bd_sf"/>
</dbReference>
<proteinExistence type="inferred from homology"/>
<evidence type="ECO:0000256" key="5">
    <source>
        <dbReference type="HAMAP-Rule" id="MF_00081"/>
    </source>
</evidence>
<dbReference type="InterPro" id="IPR021153">
    <property type="entry name" value="HrcA_C"/>
</dbReference>
<evidence type="ECO:0000256" key="3">
    <source>
        <dbReference type="ARBA" id="ARBA00023016"/>
    </source>
</evidence>
<dbReference type="PANTHER" id="PTHR34824">
    <property type="entry name" value="HEAT-INDUCIBLE TRANSCRIPTION REPRESSOR HRCA"/>
    <property type="match status" value="1"/>
</dbReference>
<accession>A0ABR7IT91</accession>
<dbReference type="Gene3D" id="3.30.450.40">
    <property type="match status" value="1"/>
</dbReference>
<keyword evidence="1 5" id="KW-0678">Repressor</keyword>
<dbReference type="InterPro" id="IPR023120">
    <property type="entry name" value="WHTH_transcript_rep_HrcA_IDD"/>
</dbReference>
<evidence type="ECO:0000256" key="4">
    <source>
        <dbReference type="ARBA" id="ARBA00023163"/>
    </source>
</evidence>
<name>A0ABR7IT91_9CLOT</name>
<organism evidence="8 9">
    <name type="scientific">Clostridium facile</name>
    <dbReference type="NCBI Taxonomy" id="2763035"/>
    <lineage>
        <taxon>Bacteria</taxon>
        <taxon>Bacillati</taxon>
        <taxon>Bacillota</taxon>
        <taxon>Clostridia</taxon>
        <taxon>Eubacteriales</taxon>
        <taxon>Clostridiaceae</taxon>
        <taxon>Clostridium</taxon>
    </lineage>
</organism>
<dbReference type="Pfam" id="PF03444">
    <property type="entry name" value="WHD_HrcA"/>
    <property type="match status" value="1"/>
</dbReference>
<comment type="similarity">
    <text evidence="5">Belongs to the HrcA family.</text>
</comment>
<keyword evidence="4 5" id="KW-0804">Transcription</keyword>
<dbReference type="PIRSF" id="PIRSF005485">
    <property type="entry name" value="HrcA"/>
    <property type="match status" value="1"/>
</dbReference>
<evidence type="ECO:0000313" key="9">
    <source>
        <dbReference type="Proteomes" id="UP000649151"/>
    </source>
</evidence>
<dbReference type="PANTHER" id="PTHR34824:SF1">
    <property type="entry name" value="HEAT-INDUCIBLE TRANSCRIPTION REPRESSOR HRCA"/>
    <property type="match status" value="1"/>
</dbReference>
<keyword evidence="2 5" id="KW-0805">Transcription regulation</keyword>
<evidence type="ECO:0000256" key="2">
    <source>
        <dbReference type="ARBA" id="ARBA00023015"/>
    </source>
</evidence>